<proteinExistence type="predicted"/>
<evidence type="ECO:0000313" key="1">
    <source>
        <dbReference type="EMBL" id="JAH54889.1"/>
    </source>
</evidence>
<dbReference type="EMBL" id="GBXM01053688">
    <property type="protein sequence ID" value="JAH54889.1"/>
    <property type="molecule type" value="Transcribed_RNA"/>
</dbReference>
<dbReference type="AlphaFoldDB" id="A0A0E9TMJ2"/>
<accession>A0A0E9TMJ2</accession>
<protein>
    <submittedName>
        <fullName evidence="1">Uncharacterized protein</fullName>
    </submittedName>
</protein>
<organism evidence="1">
    <name type="scientific">Anguilla anguilla</name>
    <name type="common">European freshwater eel</name>
    <name type="synonym">Muraena anguilla</name>
    <dbReference type="NCBI Taxonomy" id="7936"/>
    <lineage>
        <taxon>Eukaryota</taxon>
        <taxon>Metazoa</taxon>
        <taxon>Chordata</taxon>
        <taxon>Craniata</taxon>
        <taxon>Vertebrata</taxon>
        <taxon>Euteleostomi</taxon>
        <taxon>Actinopterygii</taxon>
        <taxon>Neopterygii</taxon>
        <taxon>Teleostei</taxon>
        <taxon>Anguilliformes</taxon>
        <taxon>Anguillidae</taxon>
        <taxon>Anguilla</taxon>
    </lineage>
</organism>
<reference evidence="1" key="1">
    <citation type="submission" date="2014-11" db="EMBL/GenBank/DDBJ databases">
        <authorList>
            <person name="Amaro Gonzalez C."/>
        </authorList>
    </citation>
    <scope>NUCLEOTIDE SEQUENCE</scope>
</reference>
<reference evidence="1" key="2">
    <citation type="journal article" date="2015" name="Fish Shellfish Immunol.">
        <title>Early steps in the European eel (Anguilla anguilla)-Vibrio vulnificus interaction in the gills: Role of the RtxA13 toxin.</title>
        <authorList>
            <person name="Callol A."/>
            <person name="Pajuelo D."/>
            <person name="Ebbesson L."/>
            <person name="Teles M."/>
            <person name="MacKenzie S."/>
            <person name="Amaro C."/>
        </authorList>
    </citation>
    <scope>NUCLEOTIDE SEQUENCE</scope>
</reference>
<name>A0A0E9TMJ2_ANGAN</name>
<sequence length="29" mass="3145">MVKPKGCSAGCFWLFEVGGGYQVRARLLA</sequence>